<dbReference type="Pfam" id="PF00528">
    <property type="entry name" value="BPD_transp_1"/>
    <property type="match status" value="1"/>
</dbReference>
<feature type="transmembrane region" description="Helical" evidence="7">
    <location>
        <begin position="106"/>
        <end position="129"/>
    </location>
</feature>
<feature type="transmembrane region" description="Helical" evidence="7">
    <location>
        <begin position="41"/>
        <end position="61"/>
    </location>
</feature>
<feature type="transmembrane region" description="Helical" evidence="7">
    <location>
        <begin position="141"/>
        <end position="158"/>
    </location>
</feature>
<proteinExistence type="inferred from homology"/>
<keyword evidence="4 7" id="KW-0812">Transmembrane</keyword>
<organism evidence="9 10">
    <name type="scientific">Herminiimonas glaciei</name>
    <dbReference type="NCBI Taxonomy" id="523788"/>
    <lineage>
        <taxon>Bacteria</taxon>
        <taxon>Pseudomonadati</taxon>
        <taxon>Pseudomonadota</taxon>
        <taxon>Betaproteobacteria</taxon>
        <taxon>Burkholderiales</taxon>
        <taxon>Oxalobacteraceae</taxon>
        <taxon>Herminiimonas</taxon>
    </lineage>
</organism>
<dbReference type="PANTHER" id="PTHR43386">
    <property type="entry name" value="OLIGOPEPTIDE TRANSPORT SYSTEM PERMEASE PROTEIN APPC"/>
    <property type="match status" value="1"/>
</dbReference>
<dbReference type="InterPro" id="IPR035906">
    <property type="entry name" value="MetI-like_sf"/>
</dbReference>
<keyword evidence="3" id="KW-1003">Cell membrane</keyword>
<reference evidence="10" key="1">
    <citation type="journal article" date="2019" name="Int. J. Syst. Evol. Microbiol.">
        <title>The Global Catalogue of Microorganisms (GCM) 10K type strain sequencing project: providing services to taxonomists for standard genome sequencing and annotation.</title>
        <authorList>
            <consortium name="The Broad Institute Genomics Platform"/>
            <consortium name="The Broad Institute Genome Sequencing Center for Infectious Disease"/>
            <person name="Wu L."/>
            <person name="Ma J."/>
        </authorList>
    </citation>
    <scope>NUCLEOTIDE SEQUENCE [LARGE SCALE GENOMIC DNA]</scope>
    <source>
        <strain evidence="10">KACC 12508</strain>
    </source>
</reference>
<name>A0ABW2IFC7_9BURK</name>
<dbReference type="InterPro" id="IPR050366">
    <property type="entry name" value="BP-dependent_transpt_permease"/>
</dbReference>
<keyword evidence="10" id="KW-1185">Reference proteome</keyword>
<feature type="transmembrane region" description="Helical" evidence="7">
    <location>
        <begin position="269"/>
        <end position="291"/>
    </location>
</feature>
<comment type="similarity">
    <text evidence="7">Belongs to the binding-protein-dependent transport system permease family.</text>
</comment>
<sequence length="303" mass="32162">MSTGSTVQLEAPDFGAALEPSITRNAGFPLRLADWRKLRPGLVLAALFVLFLIVATLQPSLLTSNDPLAASAREAFRAPSAVHWLGTDENGRDVWTRLIYGVQPSLLMGLAATAIGLTIGIAVGLFAGLGHRIIDNFLMRLIDVLLAFPDLLLALVIITFWGQGLVNAVIAVGVASVPRYARMVRAQTHIVRNAQYVEAAVTLGLRRSTVIFRHVLPNAIKPILILATIGIGGKIAAGAALSFLGFGAPPPSPEWGSMLSVGRNFLSNAWWLVAAPGVAVTLTVVSITALGRELLLRSEGKRA</sequence>
<evidence type="ECO:0000256" key="3">
    <source>
        <dbReference type="ARBA" id="ARBA00022475"/>
    </source>
</evidence>
<accession>A0ABW2IFC7</accession>
<dbReference type="Gene3D" id="1.10.3720.10">
    <property type="entry name" value="MetI-like"/>
    <property type="match status" value="1"/>
</dbReference>
<protein>
    <submittedName>
        <fullName evidence="9">ABC transporter permease</fullName>
    </submittedName>
</protein>
<evidence type="ECO:0000259" key="8">
    <source>
        <dbReference type="PROSITE" id="PS50928"/>
    </source>
</evidence>
<dbReference type="CDD" id="cd06261">
    <property type="entry name" value="TM_PBP2"/>
    <property type="match status" value="1"/>
</dbReference>
<keyword evidence="5 7" id="KW-1133">Transmembrane helix</keyword>
<evidence type="ECO:0000256" key="6">
    <source>
        <dbReference type="ARBA" id="ARBA00023136"/>
    </source>
</evidence>
<dbReference type="Proteomes" id="UP001596542">
    <property type="component" value="Unassembled WGS sequence"/>
</dbReference>
<evidence type="ECO:0000313" key="10">
    <source>
        <dbReference type="Proteomes" id="UP001596542"/>
    </source>
</evidence>
<keyword evidence="6 7" id="KW-0472">Membrane</keyword>
<evidence type="ECO:0000313" key="9">
    <source>
        <dbReference type="EMBL" id="MFC7289699.1"/>
    </source>
</evidence>
<feature type="transmembrane region" description="Helical" evidence="7">
    <location>
        <begin position="223"/>
        <end position="249"/>
    </location>
</feature>
<dbReference type="RefSeq" id="WP_382272992.1">
    <property type="nucleotide sequence ID" value="NZ_JBHTBU010000003.1"/>
</dbReference>
<dbReference type="PROSITE" id="PS50928">
    <property type="entry name" value="ABC_TM1"/>
    <property type="match status" value="1"/>
</dbReference>
<evidence type="ECO:0000256" key="1">
    <source>
        <dbReference type="ARBA" id="ARBA00004651"/>
    </source>
</evidence>
<keyword evidence="2 7" id="KW-0813">Transport</keyword>
<evidence type="ECO:0000256" key="5">
    <source>
        <dbReference type="ARBA" id="ARBA00022989"/>
    </source>
</evidence>
<comment type="subcellular location">
    <subcellularLocation>
        <location evidence="1 7">Cell membrane</location>
        <topology evidence="1 7">Multi-pass membrane protein</topology>
    </subcellularLocation>
</comment>
<feature type="transmembrane region" description="Helical" evidence="7">
    <location>
        <begin position="164"/>
        <end position="181"/>
    </location>
</feature>
<dbReference type="SUPFAM" id="SSF161098">
    <property type="entry name" value="MetI-like"/>
    <property type="match status" value="1"/>
</dbReference>
<dbReference type="EMBL" id="JBHTBU010000003">
    <property type="protein sequence ID" value="MFC7289699.1"/>
    <property type="molecule type" value="Genomic_DNA"/>
</dbReference>
<comment type="caution">
    <text evidence="9">The sequence shown here is derived from an EMBL/GenBank/DDBJ whole genome shotgun (WGS) entry which is preliminary data.</text>
</comment>
<feature type="domain" description="ABC transmembrane type-1" evidence="8">
    <location>
        <begin position="102"/>
        <end position="291"/>
    </location>
</feature>
<gene>
    <name evidence="9" type="ORF">ACFQPC_16750</name>
</gene>
<evidence type="ECO:0000256" key="4">
    <source>
        <dbReference type="ARBA" id="ARBA00022692"/>
    </source>
</evidence>
<evidence type="ECO:0000256" key="7">
    <source>
        <dbReference type="RuleBase" id="RU363032"/>
    </source>
</evidence>
<evidence type="ECO:0000256" key="2">
    <source>
        <dbReference type="ARBA" id="ARBA00022448"/>
    </source>
</evidence>
<dbReference type="InterPro" id="IPR000515">
    <property type="entry name" value="MetI-like"/>
</dbReference>
<dbReference type="PANTHER" id="PTHR43386:SF25">
    <property type="entry name" value="PEPTIDE ABC TRANSPORTER PERMEASE PROTEIN"/>
    <property type="match status" value="1"/>
</dbReference>